<protein>
    <submittedName>
        <fullName evidence="1">Uncharacterized protein</fullName>
    </submittedName>
</protein>
<dbReference type="InParanoid" id="E3NFE1"/>
<keyword evidence="2" id="KW-1185">Reference proteome</keyword>
<evidence type="ECO:0000313" key="2">
    <source>
        <dbReference type="Proteomes" id="UP000008281"/>
    </source>
</evidence>
<gene>
    <name evidence="1" type="ORF">CRE_20560</name>
</gene>
<dbReference type="OrthoDB" id="5875724at2759"/>
<reference evidence="1" key="1">
    <citation type="submission" date="2007-07" db="EMBL/GenBank/DDBJ databases">
        <title>PCAP assembly of the Caenorhabditis remanei genome.</title>
        <authorList>
            <consortium name="The Caenorhabditis remanei Sequencing Consortium"/>
            <person name="Wilson R.K."/>
        </authorList>
    </citation>
    <scope>NUCLEOTIDE SEQUENCE [LARGE SCALE GENOMIC DNA]</scope>
    <source>
        <strain evidence="1">PB4641</strain>
    </source>
</reference>
<organism evidence="2">
    <name type="scientific">Caenorhabditis remanei</name>
    <name type="common">Caenorhabditis vulgaris</name>
    <dbReference type="NCBI Taxonomy" id="31234"/>
    <lineage>
        <taxon>Eukaryota</taxon>
        <taxon>Metazoa</taxon>
        <taxon>Ecdysozoa</taxon>
        <taxon>Nematoda</taxon>
        <taxon>Chromadorea</taxon>
        <taxon>Rhabditida</taxon>
        <taxon>Rhabditina</taxon>
        <taxon>Rhabditomorpha</taxon>
        <taxon>Rhabditoidea</taxon>
        <taxon>Rhabditidae</taxon>
        <taxon>Peloderinae</taxon>
        <taxon>Caenorhabditis</taxon>
    </lineage>
</organism>
<accession>E3NFE1</accession>
<dbReference type="HOGENOM" id="CLU_2742477_0_0_1"/>
<proteinExistence type="predicted"/>
<dbReference type="AlphaFoldDB" id="E3NFE1"/>
<evidence type="ECO:0000313" key="1">
    <source>
        <dbReference type="EMBL" id="EFO96045.1"/>
    </source>
</evidence>
<dbReference type="EMBL" id="DS268635">
    <property type="protein sequence ID" value="EFO96045.1"/>
    <property type="molecule type" value="Genomic_DNA"/>
</dbReference>
<sequence length="71" mass="8257">MKSLRRHPYYLRGNLKNSNKINSQYITNRTLTCWNSLPVNCFPVKVSSRAFKSNLISLDLSKHLTLSPLNY</sequence>
<name>E3NFE1_CAERE</name>
<dbReference type="Proteomes" id="UP000008281">
    <property type="component" value="Unassembled WGS sequence"/>
</dbReference>